<dbReference type="SUPFAM" id="SSF55920">
    <property type="entry name" value="Creatinase/aminopeptidase"/>
    <property type="match status" value="1"/>
</dbReference>
<dbReference type="GO" id="GO:0004177">
    <property type="term" value="F:aminopeptidase activity"/>
    <property type="evidence" value="ECO:0007669"/>
    <property type="project" value="UniProtKB-KW"/>
</dbReference>
<reference evidence="3" key="1">
    <citation type="journal article" date="2015" name="Proc. Natl. Acad. Sci. U.S.A.">
        <title>Networks of energetic and metabolic interactions define dynamics in microbial communities.</title>
        <authorList>
            <person name="Embree M."/>
            <person name="Liu J.K."/>
            <person name="Al-Bassam M.M."/>
            <person name="Zengler K."/>
        </authorList>
    </citation>
    <scope>NUCLEOTIDE SEQUENCE</scope>
</reference>
<feature type="domain" description="Creatinase N-terminal" evidence="2">
    <location>
        <begin position="20"/>
        <end position="150"/>
    </location>
</feature>
<keyword evidence="3" id="KW-0031">Aminopeptidase</keyword>
<dbReference type="Pfam" id="PF01321">
    <property type="entry name" value="Creatinase_N"/>
    <property type="match status" value="1"/>
</dbReference>
<protein>
    <submittedName>
        <fullName evidence="3">Aminopeptidase ypdf (Mp-, ma-, ms-, ap-, np-specific)</fullName>
    </submittedName>
</protein>
<dbReference type="Pfam" id="PF00557">
    <property type="entry name" value="Peptidase_M24"/>
    <property type="match status" value="1"/>
</dbReference>
<dbReference type="CDD" id="cd01092">
    <property type="entry name" value="APP-like"/>
    <property type="match status" value="1"/>
</dbReference>
<dbReference type="PRINTS" id="PR00599">
    <property type="entry name" value="MAPEPTIDASE"/>
</dbReference>
<dbReference type="InterPro" id="IPR001714">
    <property type="entry name" value="Pept_M24_MAP"/>
</dbReference>
<dbReference type="Gene3D" id="3.40.350.10">
    <property type="entry name" value="Creatinase/prolidase N-terminal domain"/>
    <property type="match status" value="1"/>
</dbReference>
<evidence type="ECO:0000259" key="1">
    <source>
        <dbReference type="Pfam" id="PF00557"/>
    </source>
</evidence>
<keyword evidence="3" id="KW-0378">Hydrolase</keyword>
<keyword evidence="3" id="KW-0645">Protease</keyword>
<dbReference type="InterPro" id="IPR000994">
    <property type="entry name" value="Pept_M24"/>
</dbReference>
<dbReference type="InterPro" id="IPR050659">
    <property type="entry name" value="Peptidase_M24B"/>
</dbReference>
<dbReference type="InterPro" id="IPR036005">
    <property type="entry name" value="Creatinase/aminopeptidase-like"/>
</dbReference>
<dbReference type="AlphaFoldDB" id="A0A0W8G5U3"/>
<comment type="caution">
    <text evidence="3">The sequence shown here is derived from an EMBL/GenBank/DDBJ whole genome shotgun (WGS) entry which is preliminary data.</text>
</comment>
<evidence type="ECO:0000259" key="2">
    <source>
        <dbReference type="Pfam" id="PF01321"/>
    </source>
</evidence>
<dbReference type="SUPFAM" id="SSF53092">
    <property type="entry name" value="Creatinase/prolidase N-terminal domain"/>
    <property type="match status" value="1"/>
</dbReference>
<gene>
    <name evidence="3" type="ORF">ASZ90_001606</name>
</gene>
<name>A0A0W8G5U3_9ZZZZ</name>
<proteinExistence type="predicted"/>
<feature type="domain" description="Peptidase M24" evidence="1">
    <location>
        <begin position="158"/>
        <end position="361"/>
    </location>
</feature>
<organism evidence="3">
    <name type="scientific">hydrocarbon metagenome</name>
    <dbReference type="NCBI Taxonomy" id="938273"/>
    <lineage>
        <taxon>unclassified sequences</taxon>
        <taxon>metagenomes</taxon>
        <taxon>ecological metagenomes</taxon>
    </lineage>
</organism>
<sequence length="367" mass="40280">MRLNPGMENTNNTTHVYAARRDRLRHSLAAAGHTALLVSHAANRYYLSGFELHDAQCNESSGMLLVTADGRDTLLTDPRFLDAARRLWNEDGIFIYSANRYQAMGELFKSLGLEKVLFEAKSLSYDTHALLSEHMDLVPCTGFVENLRLCKDQDEIALLRRSCAVNHAVMARLPDVLRPGITEAEAAWEIEKLFREFGASELSFPSIVAVDENAALPHAVPGPKAATDASLVLVDVGGRVDGYCSDQTRTFWVGDTPSDRFRRTLDMVQEAQNASLAALRPGLSYRDAYLLAKNAFAAHGVDAAFTHSLGHGIGLETHEAPSLSPYAEGRLAPGMVVTVEPGLYDPAWGGVRWEYMVLITDDGCEIL</sequence>
<accession>A0A0W8G5U3</accession>
<dbReference type="Gene3D" id="3.90.230.10">
    <property type="entry name" value="Creatinase/methionine aminopeptidase superfamily"/>
    <property type="match status" value="1"/>
</dbReference>
<dbReference type="EMBL" id="LNQE01000212">
    <property type="protein sequence ID" value="KUG28516.1"/>
    <property type="molecule type" value="Genomic_DNA"/>
</dbReference>
<dbReference type="PANTHER" id="PTHR46112:SF3">
    <property type="entry name" value="AMINOPEPTIDASE YPDF"/>
    <property type="match status" value="1"/>
</dbReference>
<dbReference type="PANTHER" id="PTHR46112">
    <property type="entry name" value="AMINOPEPTIDASE"/>
    <property type="match status" value="1"/>
</dbReference>
<evidence type="ECO:0000313" key="3">
    <source>
        <dbReference type="EMBL" id="KUG28516.1"/>
    </source>
</evidence>
<dbReference type="InterPro" id="IPR029149">
    <property type="entry name" value="Creatin/AminoP/Spt16_N"/>
</dbReference>
<dbReference type="InterPro" id="IPR000587">
    <property type="entry name" value="Creatinase_N"/>
</dbReference>